<sequence>MSPPPPAGAPRAASRRKSSAVTDRKALQAKWAINLTTRRITKAAIRTSSCLLGFWCVLRRAGSKASQFEALSEKRPRRRVLLLAGVEPGSIVGGRHEQSRFVRIKKRWGVARRVQGRGGVEVQGWWLVGNMGRRRRRKKPQPPSIPTLLLLTPFSYLLLLRPSPAPPIPPQQLLPVRLQPRRHGVSRHLHLPLPERGLSIGGFRCKERRSMRWITTIWVSSSAATALGPVAAVHQRRTSRGRLELGLPLLPCFLLCGINRFAGPCAEGEG</sequence>
<feature type="region of interest" description="Disordered" evidence="1">
    <location>
        <begin position="1"/>
        <end position="20"/>
    </location>
</feature>
<proteinExistence type="predicted"/>
<evidence type="ECO:0000313" key="3">
    <source>
        <dbReference type="Proteomes" id="UP001141552"/>
    </source>
</evidence>
<name>A0A9Q0F9Z3_9ROSI</name>
<protein>
    <submittedName>
        <fullName evidence="2">Uncharacterized protein</fullName>
    </submittedName>
</protein>
<accession>A0A9Q0F9Z3</accession>
<dbReference type="EMBL" id="JAKUCV010006380">
    <property type="protein sequence ID" value="KAJ4827629.1"/>
    <property type="molecule type" value="Genomic_DNA"/>
</dbReference>
<organism evidence="2 3">
    <name type="scientific">Turnera subulata</name>
    <dbReference type="NCBI Taxonomy" id="218843"/>
    <lineage>
        <taxon>Eukaryota</taxon>
        <taxon>Viridiplantae</taxon>
        <taxon>Streptophyta</taxon>
        <taxon>Embryophyta</taxon>
        <taxon>Tracheophyta</taxon>
        <taxon>Spermatophyta</taxon>
        <taxon>Magnoliopsida</taxon>
        <taxon>eudicotyledons</taxon>
        <taxon>Gunneridae</taxon>
        <taxon>Pentapetalae</taxon>
        <taxon>rosids</taxon>
        <taxon>fabids</taxon>
        <taxon>Malpighiales</taxon>
        <taxon>Passifloraceae</taxon>
        <taxon>Turnera</taxon>
    </lineage>
</organism>
<reference evidence="2" key="1">
    <citation type="submission" date="2022-02" db="EMBL/GenBank/DDBJ databases">
        <authorList>
            <person name="Henning P.M."/>
            <person name="McCubbin A.G."/>
            <person name="Shore J.S."/>
        </authorList>
    </citation>
    <scope>NUCLEOTIDE SEQUENCE</scope>
    <source>
        <strain evidence="2">F60SS</strain>
        <tissue evidence="2">Leaves</tissue>
    </source>
</reference>
<keyword evidence="3" id="KW-1185">Reference proteome</keyword>
<reference evidence="2" key="2">
    <citation type="journal article" date="2023" name="Plants (Basel)">
        <title>Annotation of the Turnera subulata (Passifloraceae) Draft Genome Reveals the S-Locus Evolved after the Divergence of Turneroideae from Passifloroideae in a Stepwise Manner.</title>
        <authorList>
            <person name="Henning P.M."/>
            <person name="Roalson E.H."/>
            <person name="Mir W."/>
            <person name="McCubbin A.G."/>
            <person name="Shore J.S."/>
        </authorList>
    </citation>
    <scope>NUCLEOTIDE SEQUENCE</scope>
    <source>
        <strain evidence="2">F60SS</strain>
    </source>
</reference>
<comment type="caution">
    <text evidence="2">The sequence shown here is derived from an EMBL/GenBank/DDBJ whole genome shotgun (WGS) entry which is preliminary data.</text>
</comment>
<evidence type="ECO:0000256" key="1">
    <source>
        <dbReference type="SAM" id="MobiDB-lite"/>
    </source>
</evidence>
<evidence type="ECO:0000313" key="2">
    <source>
        <dbReference type="EMBL" id="KAJ4827629.1"/>
    </source>
</evidence>
<gene>
    <name evidence="2" type="ORF">Tsubulata_008245</name>
</gene>
<dbReference type="Proteomes" id="UP001141552">
    <property type="component" value="Unassembled WGS sequence"/>
</dbReference>
<dbReference type="AlphaFoldDB" id="A0A9Q0F9Z3"/>